<reference evidence="2 3" key="1">
    <citation type="submission" date="2019-12" db="EMBL/GenBank/DDBJ databases">
        <title>Spirosoma sp. HMF4905 genome sequencing and assembly.</title>
        <authorList>
            <person name="Kang H."/>
            <person name="Cha I."/>
            <person name="Kim H."/>
            <person name="Joh K."/>
        </authorList>
    </citation>
    <scope>NUCLEOTIDE SEQUENCE [LARGE SCALE GENOMIC DNA]</scope>
    <source>
        <strain evidence="2 3">HMF4905</strain>
    </source>
</reference>
<evidence type="ECO:0000313" key="3">
    <source>
        <dbReference type="Proteomes" id="UP000436006"/>
    </source>
</evidence>
<feature type="chain" id="PRO_5029586835" evidence="1">
    <location>
        <begin position="19"/>
        <end position="658"/>
    </location>
</feature>
<keyword evidence="1" id="KW-0732">Signal</keyword>
<dbReference type="EMBL" id="WPIN01000008">
    <property type="protein sequence ID" value="MVM32540.1"/>
    <property type="molecule type" value="Genomic_DNA"/>
</dbReference>
<organism evidence="2 3">
    <name type="scientific">Spirosoma arboris</name>
    <dbReference type="NCBI Taxonomy" id="2682092"/>
    <lineage>
        <taxon>Bacteria</taxon>
        <taxon>Pseudomonadati</taxon>
        <taxon>Bacteroidota</taxon>
        <taxon>Cytophagia</taxon>
        <taxon>Cytophagales</taxon>
        <taxon>Cytophagaceae</taxon>
        <taxon>Spirosoma</taxon>
    </lineage>
</organism>
<dbReference type="AlphaFoldDB" id="A0A7K1SFE1"/>
<keyword evidence="3" id="KW-1185">Reference proteome</keyword>
<sequence length="658" mass="71059">MIKLLSILFVFSSLVSFAQPGSYPVLAGTNYTWTQPVQDHDINVADAVSEWWMHPIATYEALPYKRTLFGAIGSDGAIYACEYTHLSKQTKKFQVGKAIVDDHCAPAFYAASGRRSVIAWANHNKDHLIHYRVGELSGDITAWETETIIDLGNVASYAQIHRLNAESDTTQDTFIVFNRLNNHQWTAMTFSVNQATGAFTVTRPPRIILSGNNKQTYITTADAFNATGNQVIRIAMGFNPEATSHSVYYLELDAVTGALTSPVTSTLSANIYTQTSTPVSDNSLSALIPDNSGDAESRRLYYVRSGPAEPAIAYLDYSKSTPMKGTYKTISKASATFKALAIGTPKGGAVAAYKRAMNMSDFEVRTKCSFSVTPTTSTTLASRVVGGEGWWFELLANRTVKFTCRTGSSTMKTVTTKAAIPGSFSAMIGYGFKYRDDVAGLARAYFQYCLDGTNWIDLGNGSGSSMGSTGTIIPITSDAPFVVLGGVESTTAIIQTAQLLDFNQVVVTSVDFTTLASGLTRFTTPSGDSWTVTSGASITTASGNSWLINTFGIAGQGFSSGLPSYIGGMNFPTPCYDDIVYLTRRNSTNTNSTLERYTRPDINSTYTQSILIPTSALYLARPYSPIGANVIPVLYVELTSYGPSYTTYSGAIGAYTEP</sequence>
<comment type="caution">
    <text evidence="2">The sequence shown here is derived from an EMBL/GenBank/DDBJ whole genome shotgun (WGS) entry which is preliminary data.</text>
</comment>
<accession>A0A7K1SFE1</accession>
<evidence type="ECO:0000313" key="2">
    <source>
        <dbReference type="EMBL" id="MVM32540.1"/>
    </source>
</evidence>
<gene>
    <name evidence="2" type="ORF">GO755_21040</name>
</gene>
<proteinExistence type="predicted"/>
<protein>
    <submittedName>
        <fullName evidence="2">Uncharacterized protein</fullName>
    </submittedName>
</protein>
<name>A0A7K1SFE1_9BACT</name>
<dbReference type="Proteomes" id="UP000436006">
    <property type="component" value="Unassembled WGS sequence"/>
</dbReference>
<feature type="signal peptide" evidence="1">
    <location>
        <begin position="1"/>
        <end position="18"/>
    </location>
</feature>
<evidence type="ECO:0000256" key="1">
    <source>
        <dbReference type="SAM" id="SignalP"/>
    </source>
</evidence>